<reference evidence="7 8" key="1">
    <citation type="journal article" date="2015" name="Nature">
        <title>rRNA introns, odd ribosomes, and small enigmatic genomes across a large radiation of phyla.</title>
        <authorList>
            <person name="Brown C.T."/>
            <person name="Hug L.A."/>
            <person name="Thomas B.C."/>
            <person name="Sharon I."/>
            <person name="Castelle C.J."/>
            <person name="Singh A."/>
            <person name="Wilkins M.J."/>
            <person name="Williams K.H."/>
            <person name="Banfield J.F."/>
        </authorList>
    </citation>
    <scope>NUCLEOTIDE SEQUENCE [LARGE SCALE GENOMIC DNA]</scope>
</reference>
<keyword evidence="5 6" id="KW-0472">Membrane</keyword>
<feature type="transmembrane region" description="Helical" evidence="6">
    <location>
        <begin position="41"/>
        <end position="65"/>
    </location>
</feature>
<feature type="transmembrane region" description="Helical" evidence="6">
    <location>
        <begin position="110"/>
        <end position="133"/>
    </location>
</feature>
<accession>A0A0G1LSJ1</accession>
<evidence type="ECO:0000256" key="5">
    <source>
        <dbReference type="ARBA" id="ARBA00023136"/>
    </source>
</evidence>
<feature type="transmembrane region" description="Helical" evidence="6">
    <location>
        <begin position="85"/>
        <end position="104"/>
    </location>
</feature>
<feature type="transmembrane region" description="Helical" evidence="6">
    <location>
        <begin position="442"/>
        <end position="463"/>
    </location>
</feature>
<dbReference type="Pfam" id="PF01943">
    <property type="entry name" value="Polysacc_synt"/>
    <property type="match status" value="1"/>
</dbReference>
<feature type="transmembrane region" description="Helical" evidence="6">
    <location>
        <begin position="360"/>
        <end position="379"/>
    </location>
</feature>
<feature type="transmembrane region" description="Helical" evidence="6">
    <location>
        <begin position="330"/>
        <end position="348"/>
    </location>
</feature>
<evidence type="ECO:0000313" key="8">
    <source>
        <dbReference type="Proteomes" id="UP000034154"/>
    </source>
</evidence>
<keyword evidence="2" id="KW-1003">Cell membrane</keyword>
<dbReference type="PANTHER" id="PTHR30250">
    <property type="entry name" value="PST FAMILY PREDICTED COLANIC ACID TRANSPORTER"/>
    <property type="match status" value="1"/>
</dbReference>
<dbReference type="CDD" id="cd13128">
    <property type="entry name" value="MATE_Wzx_like"/>
    <property type="match status" value="1"/>
</dbReference>
<keyword evidence="4 6" id="KW-1133">Transmembrane helix</keyword>
<evidence type="ECO:0000256" key="4">
    <source>
        <dbReference type="ARBA" id="ARBA00022989"/>
    </source>
</evidence>
<comment type="caution">
    <text evidence="7">The sequence shown here is derived from an EMBL/GenBank/DDBJ whole genome shotgun (WGS) entry which is preliminary data.</text>
</comment>
<evidence type="ECO:0000256" key="2">
    <source>
        <dbReference type="ARBA" id="ARBA00022475"/>
    </source>
</evidence>
<dbReference type="GO" id="GO:0005886">
    <property type="term" value="C:plasma membrane"/>
    <property type="evidence" value="ECO:0007669"/>
    <property type="project" value="UniProtKB-SubCell"/>
</dbReference>
<feature type="transmembrane region" description="Helical" evidence="6">
    <location>
        <begin position="227"/>
        <end position="250"/>
    </location>
</feature>
<name>A0A0G1LSJ1_9BACT</name>
<evidence type="ECO:0000313" key="7">
    <source>
        <dbReference type="EMBL" id="KKT71792.1"/>
    </source>
</evidence>
<feature type="transmembrane region" description="Helical" evidence="6">
    <location>
        <begin position="385"/>
        <end position="403"/>
    </location>
</feature>
<dbReference type="PANTHER" id="PTHR30250:SF11">
    <property type="entry name" value="O-ANTIGEN TRANSPORTER-RELATED"/>
    <property type="match status" value="1"/>
</dbReference>
<evidence type="ECO:0000256" key="6">
    <source>
        <dbReference type="SAM" id="Phobius"/>
    </source>
</evidence>
<protein>
    <submittedName>
        <fullName evidence="7">Heteropolysaccharide repeat unit export protein</fullName>
    </submittedName>
</protein>
<dbReference type="AlphaFoldDB" id="A0A0G1LSJ1"/>
<evidence type="ECO:0000256" key="3">
    <source>
        <dbReference type="ARBA" id="ARBA00022692"/>
    </source>
</evidence>
<feature type="transmembrane region" description="Helical" evidence="6">
    <location>
        <begin position="415"/>
        <end position="436"/>
    </location>
</feature>
<sequence>MAVSVAKNTFYLTAATIGQKILAFFYFLFIANVMRPEQTGAYFLALSITTIFSVVADFGISPVVIREVAKRPEEAVPLIRRALGLKLPLVILAIAASIIASRLLGYSTEVQLLVGLASLVMAEDAISLLYFGVLRGLHVLRFESFGMMIGETLTVGLGSLSLFFHPSLSFLIGALVVGSAFNAVFSSLQVARRLGWLAVLPLFDFAGTKKLLATSLPFALAGIFSKLYSYVDTVLLSIFIGTAAVGVYAIAYKMTYAFQFLPMAFVAALYPSMSALVATDKAKLAKLFEQATWYMLILSAPIVFGIFAVAPDVVRLAGRGYVEAVPVLRVLIFVLLPLFLDFPIGSLLNAADRQKTKTTIMGITMVINVVINALLIPTIGIMGAAYAAGVSFWFMFLAGLYFVPKIVPNLPWKHLAWLCVKIIGSGALMALVTVVLRPTVGFFLVLPIAAIFYTALLFATRSIKLEQFKEIRRMVFKKKYEAPPPNDPRLSA</sequence>
<feature type="transmembrane region" description="Helical" evidence="6">
    <location>
        <begin position="9"/>
        <end position="29"/>
    </location>
</feature>
<feature type="transmembrane region" description="Helical" evidence="6">
    <location>
        <begin position="256"/>
        <end position="279"/>
    </location>
</feature>
<feature type="transmembrane region" description="Helical" evidence="6">
    <location>
        <begin position="291"/>
        <end position="310"/>
    </location>
</feature>
<feature type="transmembrane region" description="Helical" evidence="6">
    <location>
        <begin position="170"/>
        <end position="188"/>
    </location>
</feature>
<dbReference type="Proteomes" id="UP000034154">
    <property type="component" value="Unassembled WGS sequence"/>
</dbReference>
<organism evidence="7 8">
    <name type="scientific">Candidatus Uhrbacteria bacterium GW2011_GWF2_44_350</name>
    <dbReference type="NCBI Taxonomy" id="1619000"/>
    <lineage>
        <taxon>Bacteria</taxon>
        <taxon>Candidatus Uhriibacteriota</taxon>
    </lineage>
</organism>
<comment type="subcellular location">
    <subcellularLocation>
        <location evidence="1">Cell membrane</location>
        <topology evidence="1">Multi-pass membrane protein</topology>
    </subcellularLocation>
</comment>
<dbReference type="InterPro" id="IPR050833">
    <property type="entry name" value="Poly_Biosynth_Transport"/>
</dbReference>
<evidence type="ECO:0000256" key="1">
    <source>
        <dbReference type="ARBA" id="ARBA00004651"/>
    </source>
</evidence>
<proteinExistence type="predicted"/>
<keyword evidence="3 6" id="KW-0812">Transmembrane</keyword>
<dbReference type="EMBL" id="LCJB01000008">
    <property type="protein sequence ID" value="KKT71792.1"/>
    <property type="molecule type" value="Genomic_DNA"/>
</dbReference>
<gene>
    <name evidence="7" type="ORF">UW63_C0008G0018</name>
</gene>
<dbReference type="InterPro" id="IPR002797">
    <property type="entry name" value="Polysacc_synth"/>
</dbReference>